<evidence type="ECO:0000256" key="1">
    <source>
        <dbReference type="ARBA" id="ARBA00001946"/>
    </source>
</evidence>
<evidence type="ECO:0000256" key="8">
    <source>
        <dbReference type="ARBA" id="ARBA00022842"/>
    </source>
</evidence>
<evidence type="ECO:0000256" key="7">
    <source>
        <dbReference type="ARBA" id="ARBA00022801"/>
    </source>
</evidence>
<keyword evidence="7" id="KW-0378">Hydrolase</keyword>
<comment type="cofactor">
    <cofactor evidence="1">
        <name>Mg(2+)</name>
        <dbReference type="ChEBI" id="CHEBI:18420"/>
    </cofactor>
</comment>
<feature type="domain" description="Ribonuclease H1 N-terminal" evidence="9">
    <location>
        <begin position="9"/>
        <end position="51"/>
    </location>
</feature>
<keyword evidence="6" id="KW-0255">Endonuclease</keyword>
<keyword evidence="11" id="KW-1185">Reference proteome</keyword>
<keyword evidence="5" id="KW-0479">Metal-binding</keyword>
<evidence type="ECO:0000313" key="11">
    <source>
        <dbReference type="Proteomes" id="UP000777482"/>
    </source>
</evidence>
<dbReference type="Gene3D" id="3.40.970.10">
    <property type="entry name" value="Ribonuclease H1, N-terminal domain"/>
    <property type="match status" value="1"/>
</dbReference>
<dbReference type="EC" id="3.1.26.4" evidence="3"/>
<dbReference type="FunFam" id="3.40.970.10:FF:000001">
    <property type="entry name" value="Ribonuclease H1"/>
    <property type="match status" value="1"/>
</dbReference>
<keyword evidence="4" id="KW-0540">Nuclease</keyword>
<dbReference type="InterPro" id="IPR011320">
    <property type="entry name" value="RNase_H1_N"/>
</dbReference>
<evidence type="ECO:0000256" key="3">
    <source>
        <dbReference type="ARBA" id="ARBA00012180"/>
    </source>
</evidence>
<comment type="similarity">
    <text evidence="2">Belongs to the RNase H family.</text>
</comment>
<dbReference type="Proteomes" id="UP000777482">
    <property type="component" value="Unassembled WGS sequence"/>
</dbReference>
<evidence type="ECO:0000256" key="6">
    <source>
        <dbReference type="ARBA" id="ARBA00022759"/>
    </source>
</evidence>
<evidence type="ECO:0000313" key="10">
    <source>
        <dbReference type="EMBL" id="KAG0660827.1"/>
    </source>
</evidence>
<dbReference type="GO" id="GO:0046872">
    <property type="term" value="F:metal ion binding"/>
    <property type="evidence" value="ECO:0007669"/>
    <property type="project" value="UniProtKB-KW"/>
</dbReference>
<evidence type="ECO:0000259" key="9">
    <source>
        <dbReference type="Pfam" id="PF01693"/>
    </source>
</evidence>
<dbReference type="SUPFAM" id="SSF55658">
    <property type="entry name" value="L9 N-domain-like"/>
    <property type="match status" value="1"/>
</dbReference>
<dbReference type="InterPro" id="IPR037056">
    <property type="entry name" value="RNase_H1_N_sf"/>
</dbReference>
<keyword evidence="8" id="KW-0460">Magnesium</keyword>
<evidence type="ECO:0000256" key="5">
    <source>
        <dbReference type="ARBA" id="ARBA00022723"/>
    </source>
</evidence>
<sequence length="108" mass="12721">MGKRTKPGFYAVRVGRTPGVYGDWLMCLRQVNRWPGARYKKFPTEAEAWAFVGGAADGLQQRGRTRLEGQQVVEHSEEGEEMRRLRDDWQFEVRRRLVQRRLIQLETI</sequence>
<accession>A0A9P6W023</accession>
<dbReference type="GO" id="GO:0004523">
    <property type="term" value="F:RNA-DNA hybrid ribonuclease activity"/>
    <property type="evidence" value="ECO:0007669"/>
    <property type="project" value="UniProtKB-EC"/>
</dbReference>
<name>A0A9P6W023_RHOMI</name>
<protein>
    <recommendedName>
        <fullName evidence="3">ribonuclease H</fullName>
        <ecNumber evidence="3">3.1.26.4</ecNumber>
    </recommendedName>
</protein>
<comment type="caution">
    <text evidence="10">The sequence shown here is derived from an EMBL/GenBank/DDBJ whole genome shotgun (WGS) entry which is preliminary data.</text>
</comment>
<evidence type="ECO:0000256" key="2">
    <source>
        <dbReference type="ARBA" id="ARBA00005300"/>
    </source>
</evidence>
<dbReference type="Pfam" id="PF01693">
    <property type="entry name" value="Cauli_VI"/>
    <property type="match status" value="1"/>
</dbReference>
<reference evidence="10 11" key="1">
    <citation type="submission" date="2020-11" db="EMBL/GenBank/DDBJ databases">
        <title>Kefir isolates.</title>
        <authorList>
            <person name="Marcisauskas S."/>
            <person name="Kim Y."/>
            <person name="Blasche S."/>
        </authorList>
    </citation>
    <scope>NUCLEOTIDE SEQUENCE [LARGE SCALE GENOMIC DNA]</scope>
    <source>
        <strain evidence="10 11">KR</strain>
    </source>
</reference>
<organism evidence="10 11">
    <name type="scientific">Rhodotorula mucilaginosa</name>
    <name type="common">Yeast</name>
    <name type="synonym">Rhodotorula rubra</name>
    <dbReference type="NCBI Taxonomy" id="5537"/>
    <lineage>
        <taxon>Eukaryota</taxon>
        <taxon>Fungi</taxon>
        <taxon>Dikarya</taxon>
        <taxon>Basidiomycota</taxon>
        <taxon>Pucciniomycotina</taxon>
        <taxon>Microbotryomycetes</taxon>
        <taxon>Sporidiobolales</taxon>
        <taxon>Sporidiobolaceae</taxon>
        <taxon>Rhodotorula</taxon>
    </lineage>
</organism>
<dbReference type="OrthoDB" id="245563at2759"/>
<dbReference type="InterPro" id="IPR009027">
    <property type="entry name" value="Ribosomal_bL9/RNase_H1_N"/>
</dbReference>
<evidence type="ECO:0000256" key="4">
    <source>
        <dbReference type="ARBA" id="ARBA00022722"/>
    </source>
</evidence>
<gene>
    <name evidence="10" type="primary">RNASEH1</name>
    <name evidence="10" type="ORF">C6P46_004382</name>
</gene>
<dbReference type="AlphaFoldDB" id="A0A9P6W023"/>
<proteinExistence type="inferred from homology"/>
<dbReference type="EMBL" id="PUHQ01000040">
    <property type="protein sequence ID" value="KAG0660827.1"/>
    <property type="molecule type" value="Genomic_DNA"/>
</dbReference>